<dbReference type="AlphaFoldDB" id="A0A7W6HER5"/>
<accession>A0A7W6HER5</accession>
<name>A0A7W6HER5_9HYPH</name>
<evidence type="ECO:0000313" key="1">
    <source>
        <dbReference type="EMBL" id="MBB4003848.1"/>
    </source>
</evidence>
<organism evidence="1 2">
    <name type="scientific">Aurantimonas endophytica</name>
    <dbReference type="NCBI Taxonomy" id="1522175"/>
    <lineage>
        <taxon>Bacteria</taxon>
        <taxon>Pseudomonadati</taxon>
        <taxon>Pseudomonadota</taxon>
        <taxon>Alphaproteobacteria</taxon>
        <taxon>Hyphomicrobiales</taxon>
        <taxon>Aurantimonadaceae</taxon>
        <taxon>Aurantimonas</taxon>
    </lineage>
</organism>
<protein>
    <submittedName>
        <fullName evidence="1">Metal-responsive CopG/Arc/MetJ family transcriptional regulator</fullName>
    </submittedName>
</protein>
<sequence length="59" mass="6470">MAKLPPKNRIPIMMSDEELAAVDAWRVANGIATRSDAIRCLCRMGLKLDDPDAAQDARS</sequence>
<gene>
    <name evidence="1" type="ORF">GGR03_002936</name>
</gene>
<keyword evidence="2" id="KW-1185">Reference proteome</keyword>
<proteinExistence type="predicted"/>
<reference evidence="1 2" key="1">
    <citation type="submission" date="2020-08" db="EMBL/GenBank/DDBJ databases">
        <title>Genomic Encyclopedia of Type Strains, Phase IV (KMG-IV): sequencing the most valuable type-strain genomes for metagenomic binning, comparative biology and taxonomic classification.</title>
        <authorList>
            <person name="Goeker M."/>
        </authorList>
    </citation>
    <scope>NUCLEOTIDE SEQUENCE [LARGE SCALE GENOMIC DNA]</scope>
    <source>
        <strain evidence="1 2">DSM 103570</strain>
    </source>
</reference>
<dbReference type="Proteomes" id="UP000588647">
    <property type="component" value="Unassembled WGS sequence"/>
</dbReference>
<dbReference type="RefSeq" id="WP_183210096.1">
    <property type="nucleotide sequence ID" value="NZ_JAAAMM010000004.1"/>
</dbReference>
<dbReference type="EMBL" id="JACIEM010000004">
    <property type="protein sequence ID" value="MBB4003848.1"/>
    <property type="molecule type" value="Genomic_DNA"/>
</dbReference>
<evidence type="ECO:0000313" key="2">
    <source>
        <dbReference type="Proteomes" id="UP000588647"/>
    </source>
</evidence>
<comment type="caution">
    <text evidence="1">The sequence shown here is derived from an EMBL/GenBank/DDBJ whole genome shotgun (WGS) entry which is preliminary data.</text>
</comment>